<proteinExistence type="predicted"/>
<keyword evidence="1" id="KW-0812">Transmembrane</keyword>
<dbReference type="AlphaFoldDB" id="A0A9X2VXB5"/>
<evidence type="ECO:0000313" key="3">
    <source>
        <dbReference type="EMBL" id="MCS7484630.1"/>
    </source>
</evidence>
<dbReference type="RefSeq" id="WP_259630077.1">
    <property type="nucleotide sequence ID" value="NZ_JANYMP010000050.1"/>
</dbReference>
<keyword evidence="3" id="KW-0378">Hydrolase</keyword>
<organism evidence="3 4">
    <name type="scientific">Umezawaea endophytica</name>
    <dbReference type="NCBI Taxonomy" id="1654476"/>
    <lineage>
        <taxon>Bacteria</taxon>
        <taxon>Bacillati</taxon>
        <taxon>Actinomycetota</taxon>
        <taxon>Actinomycetes</taxon>
        <taxon>Pseudonocardiales</taxon>
        <taxon>Pseudonocardiaceae</taxon>
        <taxon>Umezawaea</taxon>
    </lineage>
</organism>
<accession>A0A9X2VXB5</accession>
<dbReference type="InterPro" id="IPR007560">
    <property type="entry name" value="Restrct_endonuc_IV_Mrr"/>
</dbReference>
<comment type="caution">
    <text evidence="3">The sequence shown here is derived from an EMBL/GenBank/DDBJ whole genome shotgun (WGS) entry which is preliminary data.</text>
</comment>
<name>A0A9X2VXB5_9PSEU</name>
<evidence type="ECO:0000259" key="2">
    <source>
        <dbReference type="Pfam" id="PF04471"/>
    </source>
</evidence>
<evidence type="ECO:0000256" key="1">
    <source>
        <dbReference type="SAM" id="Phobius"/>
    </source>
</evidence>
<gene>
    <name evidence="3" type="ORF">NZH93_48045</name>
</gene>
<dbReference type="InterPro" id="IPR011335">
    <property type="entry name" value="Restrct_endonuc-II-like"/>
</dbReference>
<dbReference type="GO" id="GO:0016787">
    <property type="term" value="F:hydrolase activity"/>
    <property type="evidence" value="ECO:0007669"/>
    <property type="project" value="UniProtKB-KW"/>
</dbReference>
<feature type="transmembrane region" description="Helical" evidence="1">
    <location>
        <begin position="586"/>
        <end position="605"/>
    </location>
</feature>
<sequence>MGVLRDPDKWREVIDAYLELRDRPHLTPQRRGQQFNGLIADLFTCFGLTAKPDQQGDAGEIDVTFGVGNQRFILEAKWVDKRTPIDPIAKLQRRLDQRMRNVTGVFLSMPGYTPGALTGIDKGRQLDVLLLDQEHWEAMLFGLVPPTEMINLLTDVASYQGQAYTPLGTLLRNDVPVPQLSFPPAAVSVCAPLADHVRTEVVLGGVRSRTAGLTLIGADSMLLTTDDGVLKVDLTSRAVSWAVPVRGYHGRAVEQDDAILVQRGVGTGLYRNGQLRPVHPTDLAATAPVALSPNEVVHVDDTTLRVADLDTGRSMNLAHVDGVIASVAAGNKAKSLYLAVRDSGDRITVVRVTATKAWLQEVKQVPAPRPTEAVPVPVAQLVMPLPAPAAPQDSRAIEEQQGYRDGQVFAGDLPLFALDTAATVHFDISRWLEPFRETWRQLVTREAPAGTELLPWLPQVARKLGSLAAPDRTAEAHFAPSPAYVAGFGNGMREAWHSAVRRQAVPYDAQFRQQWLREPVGKRAVLRGALTLTELRTSTLKGQAATTSKWFGRVVLWLVTSALGLFEIAAIIIAATGRWPGVGQTIAGLLVFTVPFLAFLTWTVLDLRRFQRLRRTASASLVRP</sequence>
<keyword evidence="3" id="KW-0540">Nuclease</keyword>
<reference evidence="3" key="1">
    <citation type="submission" date="2022-08" db="EMBL/GenBank/DDBJ databases">
        <authorList>
            <person name="Tistechok S."/>
            <person name="Samborskyy M."/>
            <person name="Roman I."/>
        </authorList>
    </citation>
    <scope>NUCLEOTIDE SEQUENCE</scope>
    <source>
        <strain evidence="3">DSM 103496</strain>
    </source>
</reference>
<keyword evidence="1" id="KW-0472">Membrane</keyword>
<dbReference type="Pfam" id="PF04471">
    <property type="entry name" value="Mrr_cat"/>
    <property type="match status" value="1"/>
</dbReference>
<feature type="domain" description="Restriction endonuclease type IV Mrr" evidence="2">
    <location>
        <begin position="32"/>
        <end position="139"/>
    </location>
</feature>
<feature type="transmembrane region" description="Helical" evidence="1">
    <location>
        <begin position="554"/>
        <end position="574"/>
    </location>
</feature>
<dbReference type="SUPFAM" id="SSF52980">
    <property type="entry name" value="Restriction endonuclease-like"/>
    <property type="match status" value="1"/>
</dbReference>
<evidence type="ECO:0000313" key="4">
    <source>
        <dbReference type="Proteomes" id="UP001141259"/>
    </source>
</evidence>
<protein>
    <submittedName>
        <fullName evidence="3">Restriction endonuclease</fullName>
        <ecNumber evidence="3">3.1.21.-</ecNumber>
    </submittedName>
</protein>
<dbReference type="EMBL" id="JANYMP010000050">
    <property type="protein sequence ID" value="MCS7484630.1"/>
    <property type="molecule type" value="Genomic_DNA"/>
</dbReference>
<keyword evidence="4" id="KW-1185">Reference proteome</keyword>
<dbReference type="Proteomes" id="UP001141259">
    <property type="component" value="Unassembled WGS sequence"/>
</dbReference>
<keyword evidence="1" id="KW-1133">Transmembrane helix</keyword>
<dbReference type="GO" id="GO:0004519">
    <property type="term" value="F:endonuclease activity"/>
    <property type="evidence" value="ECO:0007669"/>
    <property type="project" value="UniProtKB-KW"/>
</dbReference>
<dbReference type="EC" id="3.1.21.-" evidence="3"/>
<keyword evidence="3" id="KW-0255">Endonuclease</keyword>